<dbReference type="PATRIC" id="fig|1664069.3.peg.2783"/>
<dbReference type="AlphaFoldDB" id="A0A0J6EKV1"/>
<evidence type="ECO:0000313" key="3">
    <source>
        <dbReference type="Proteomes" id="UP000036168"/>
    </source>
</evidence>
<dbReference type="RefSeq" id="WP_048354263.1">
    <property type="nucleotide sequence ID" value="NZ_CP023481.1"/>
</dbReference>
<protein>
    <submittedName>
        <fullName evidence="2">YxeA family protein</fullName>
    </submittedName>
</protein>
<accession>A0A0J6ERU3</accession>
<dbReference type="SUPFAM" id="SSF159121">
    <property type="entry name" value="BC4932-like"/>
    <property type="match status" value="1"/>
</dbReference>
<accession>A0A0J6EKV1</accession>
<dbReference type="Gene3D" id="2.40.50.480">
    <property type="match status" value="1"/>
</dbReference>
<dbReference type="PANTHER" id="PTHR36433">
    <property type="entry name" value="HYPOTHETICAL CYTOSOLIC PROTEIN"/>
    <property type="match status" value="1"/>
</dbReference>
<dbReference type="EMBL" id="JARRTL010000006">
    <property type="protein sequence ID" value="MEC0483761.1"/>
    <property type="molecule type" value="Genomic_DNA"/>
</dbReference>
<dbReference type="EMBL" id="LECW02000045">
    <property type="protein sequence ID" value="KRT90077.1"/>
    <property type="molecule type" value="Genomic_DNA"/>
</dbReference>
<gene>
    <name evidence="1" type="ORF">AB447_205720</name>
    <name evidence="2" type="ORF">P8828_02705</name>
</gene>
<dbReference type="NCBIfam" id="TIGR01655">
    <property type="entry name" value="yxeA_fam"/>
    <property type="match status" value="1"/>
</dbReference>
<dbReference type="Proteomes" id="UP000036168">
    <property type="component" value="Unassembled WGS sequence"/>
</dbReference>
<reference evidence="2 4" key="3">
    <citation type="submission" date="2023-03" db="EMBL/GenBank/DDBJ databases">
        <title>Agriculturally important microbes genome sequencing.</title>
        <authorList>
            <person name="Dunlap C."/>
        </authorList>
    </citation>
    <scope>NUCLEOTIDE SEQUENCE [LARGE SCALE GENOMIC DNA]</scope>
    <source>
        <strain evidence="2 4">CBP-3203</strain>
    </source>
</reference>
<dbReference type="InterPro" id="IPR036166">
    <property type="entry name" value="YxeA-like_sf"/>
</dbReference>
<dbReference type="OrthoDB" id="2622687at2"/>
<evidence type="ECO:0000313" key="1">
    <source>
        <dbReference type="EMBL" id="KRT90077.1"/>
    </source>
</evidence>
<dbReference type="InterPro" id="IPR006542">
    <property type="entry name" value="DUF1093"/>
</dbReference>
<dbReference type="PANTHER" id="PTHR36433:SF2">
    <property type="entry name" value="YXEA FAMILY PROTEIN"/>
    <property type="match status" value="1"/>
</dbReference>
<sequence length="117" mass="13099">MKKIISFIAAGLAVVCIGSFLFIHNDVTDRFNPLVPKENVYVQINKEGKHLSPGGYEYTLEGYNAAGKEKEVTFLASGSLRKNAYLKVYAKGKYVETWEEVQPGDMPNAVRDKLIKQ</sequence>
<reference evidence="1 3" key="1">
    <citation type="journal article" date="2015" name="Int. J. Syst. Evol. Microbiol.">
        <title>Bacillus glycinifermentans sp. nov., isolated from fermented soybean paste.</title>
        <authorList>
            <person name="Kim S.J."/>
            <person name="Dunlap C.A."/>
            <person name="Kwon S.W."/>
            <person name="Rooney A.P."/>
        </authorList>
    </citation>
    <scope>NUCLEOTIDE SEQUENCE [LARGE SCALE GENOMIC DNA]</scope>
    <source>
        <strain evidence="1 3">GO-13</strain>
    </source>
</reference>
<reference evidence="1" key="2">
    <citation type="submission" date="2015-10" db="EMBL/GenBank/DDBJ databases">
        <authorList>
            <person name="Gilbert D.G."/>
        </authorList>
    </citation>
    <scope>NUCLEOTIDE SEQUENCE</scope>
    <source>
        <strain evidence="1">GO-13</strain>
    </source>
</reference>
<dbReference type="STRING" id="1664069.BGLY_4533"/>
<evidence type="ECO:0000313" key="4">
    <source>
        <dbReference type="Proteomes" id="UP001341297"/>
    </source>
</evidence>
<evidence type="ECO:0000313" key="2">
    <source>
        <dbReference type="EMBL" id="MEC0483761.1"/>
    </source>
</evidence>
<keyword evidence="4" id="KW-1185">Reference proteome</keyword>
<name>A0A0J6EKV1_9BACI</name>
<organism evidence="1 3">
    <name type="scientific">Bacillus glycinifermentans</name>
    <dbReference type="NCBI Taxonomy" id="1664069"/>
    <lineage>
        <taxon>Bacteria</taxon>
        <taxon>Bacillati</taxon>
        <taxon>Bacillota</taxon>
        <taxon>Bacilli</taxon>
        <taxon>Bacillales</taxon>
        <taxon>Bacillaceae</taxon>
        <taxon>Bacillus</taxon>
    </lineage>
</organism>
<dbReference type="Pfam" id="PF06486">
    <property type="entry name" value="DUF1093"/>
    <property type="match status" value="1"/>
</dbReference>
<proteinExistence type="predicted"/>
<comment type="caution">
    <text evidence="1">The sequence shown here is derived from an EMBL/GenBank/DDBJ whole genome shotgun (WGS) entry which is preliminary data.</text>
</comment>
<dbReference type="Proteomes" id="UP001341297">
    <property type="component" value="Unassembled WGS sequence"/>
</dbReference>